<keyword evidence="2" id="KW-0456">Lyase</keyword>
<evidence type="ECO:0000313" key="2">
    <source>
        <dbReference type="EMBL" id="KXK59376.1"/>
    </source>
</evidence>
<dbReference type="InterPro" id="IPR007357">
    <property type="entry name" value="PhrB-like"/>
</dbReference>
<evidence type="ECO:0000313" key="3">
    <source>
        <dbReference type="Proteomes" id="UP000070620"/>
    </source>
</evidence>
<dbReference type="Gene3D" id="1.25.40.80">
    <property type="match status" value="1"/>
</dbReference>
<proteinExistence type="predicted"/>
<dbReference type="GO" id="GO:0016829">
    <property type="term" value="F:lyase activity"/>
    <property type="evidence" value="ECO:0007669"/>
    <property type="project" value="UniProtKB-KW"/>
</dbReference>
<dbReference type="PANTHER" id="PTHR38657:SF1">
    <property type="entry name" value="SLR1343 PROTEIN"/>
    <property type="match status" value="1"/>
</dbReference>
<keyword evidence="3" id="KW-1185">Reference proteome</keyword>
<dbReference type="OrthoDB" id="5288100at2"/>
<reference evidence="2 3" key="1">
    <citation type="submission" date="2016-01" db="EMBL/GenBank/DDBJ databases">
        <title>Whole genome sequence and analysis of Micromonospora rosaria DSM 803, which can produce antibacterial substance rosamicin.</title>
        <authorList>
            <person name="Yang H."/>
            <person name="He X."/>
            <person name="Zhu D."/>
        </authorList>
    </citation>
    <scope>NUCLEOTIDE SEQUENCE [LARGE SCALE GENOMIC DNA]</scope>
    <source>
        <strain evidence="2 3">DSM 803</strain>
    </source>
</reference>
<sequence>MSVHRWLLADQLGPHFLDDPRQPVLLIEARELFRRRPMHRQKAHLILSALRHRAAELGDRAVLLRTGTFREALAQVGGAVEVCHPTSRGTLAFARSVEGLTVLPPRGFVTSRADFAAWADRGRRGPLRMADFYREARRRHGVLTEPVGRRAGRSAPRRDRPEAPPPPPIEEDDIDAGVRRDLDRWVAEGIRFVGRDGPRRYPATHAEAQARLEHFLRHRLAEYGRFGAVMSADDPILAHSVLSSSFNLGLLDPEPAVRRAEQAWRAGSAPRSAVEPFIRQLLGWREFLWQLYWYVEPRLPGTGRLASTEPLPDWFADLDADAVEARCLADVLAGVRDRGWAHHSQRLLVLGNYGLQRGWRPADLADWFRRSFVDGAHWVMNETVLGLSQYADLGRVDTRPYAVDGTYIDEISDYCAGCRYLPERPLGDQACPYTAGFESFLHRNRDRLTGDPRLVAELTVRDDPERREAVLAQEEKRGGDPP</sequence>
<dbReference type="Proteomes" id="UP000070620">
    <property type="component" value="Unassembled WGS sequence"/>
</dbReference>
<dbReference type="Gene3D" id="1.10.10.1710">
    <property type="entry name" value="Deoxyribodipyrimidine photolyase-related"/>
    <property type="match status" value="1"/>
</dbReference>
<gene>
    <name evidence="2" type="ORF">AWW66_24660</name>
</gene>
<evidence type="ECO:0000256" key="1">
    <source>
        <dbReference type="SAM" id="MobiDB-lite"/>
    </source>
</evidence>
<accession>A0A136PM42</accession>
<dbReference type="Gene3D" id="1.10.579.10">
    <property type="entry name" value="DNA Cyclobutane Dipyrimidine Photolyase, subunit A, domain 3"/>
    <property type="match status" value="1"/>
</dbReference>
<dbReference type="EMBL" id="LRQV01000117">
    <property type="protein sequence ID" value="KXK59376.1"/>
    <property type="molecule type" value="Genomic_DNA"/>
</dbReference>
<dbReference type="InterPro" id="IPR052551">
    <property type="entry name" value="UV-DNA_repair_photolyase"/>
</dbReference>
<protein>
    <submittedName>
        <fullName evidence="2">Deoxyribodipyrimidine photolyase</fullName>
    </submittedName>
</protein>
<feature type="region of interest" description="Disordered" evidence="1">
    <location>
        <begin position="143"/>
        <end position="174"/>
    </location>
</feature>
<dbReference type="InterPro" id="IPR036134">
    <property type="entry name" value="Crypto/Photolyase_FAD-like_sf"/>
</dbReference>
<dbReference type="InterPro" id="IPR014729">
    <property type="entry name" value="Rossmann-like_a/b/a_fold"/>
</dbReference>
<dbReference type="Pfam" id="PF04244">
    <property type="entry name" value="DPRP"/>
    <property type="match status" value="1"/>
</dbReference>
<organism evidence="2 3">
    <name type="scientific">Micromonospora rosaria</name>
    <dbReference type="NCBI Taxonomy" id="47874"/>
    <lineage>
        <taxon>Bacteria</taxon>
        <taxon>Bacillati</taxon>
        <taxon>Actinomycetota</taxon>
        <taxon>Actinomycetes</taxon>
        <taxon>Micromonosporales</taxon>
        <taxon>Micromonosporaceae</taxon>
        <taxon>Micromonospora</taxon>
    </lineage>
</organism>
<dbReference type="RefSeq" id="WP_067370990.1">
    <property type="nucleotide sequence ID" value="NZ_JBIUBN010000009.1"/>
</dbReference>
<dbReference type="PANTHER" id="PTHR38657">
    <property type="entry name" value="SLR1343 PROTEIN"/>
    <property type="match status" value="1"/>
</dbReference>
<dbReference type="AlphaFoldDB" id="A0A136PM42"/>
<dbReference type="Gene3D" id="3.40.50.620">
    <property type="entry name" value="HUPs"/>
    <property type="match status" value="1"/>
</dbReference>
<comment type="caution">
    <text evidence="2">The sequence shown here is derived from an EMBL/GenBank/DDBJ whole genome shotgun (WGS) entry which is preliminary data.</text>
</comment>
<dbReference type="SUPFAM" id="SSF48173">
    <property type="entry name" value="Cryptochrome/photolyase FAD-binding domain"/>
    <property type="match status" value="1"/>
</dbReference>
<name>A0A136PM42_9ACTN</name>